<dbReference type="EMBL" id="MGIP01000007">
    <property type="protein sequence ID" value="OGM91780.1"/>
    <property type="molecule type" value="Genomic_DNA"/>
</dbReference>
<accession>A0A1F8DT33</accession>
<dbReference type="SUPFAM" id="SSF109604">
    <property type="entry name" value="HD-domain/PDEase-like"/>
    <property type="match status" value="1"/>
</dbReference>
<dbReference type="Gene3D" id="1.10.3210.10">
    <property type="entry name" value="Hypothetical protein af1432"/>
    <property type="match status" value="1"/>
</dbReference>
<organism evidence="2 3">
    <name type="scientific">Candidatus Wolfebacteria bacterium RIFCSPHIGHO2_01_FULL_48_22</name>
    <dbReference type="NCBI Taxonomy" id="1802555"/>
    <lineage>
        <taxon>Bacteria</taxon>
        <taxon>Candidatus Wolfeibacteriota</taxon>
    </lineage>
</organism>
<evidence type="ECO:0000313" key="2">
    <source>
        <dbReference type="EMBL" id="OGM91780.1"/>
    </source>
</evidence>
<feature type="domain" description="HD" evidence="1">
    <location>
        <begin position="20"/>
        <end position="121"/>
    </location>
</feature>
<sequence length="224" mass="25216">MHTPREIYEHYKIPPLLQLHQLRVAAVGKMLCDKFSEGVRAETVILTGLFHDMGNILKIDLSEDGPLLSLIEPGKLEYWRDVKEDFARMYGTNEHVAGMAIGHEIGLSGDVLNIIDNMSLSKTVWILQEGSLEMNISKYADLRVGPRGILSLQGRLAEWRERYKGKEYDAGKSYDKELISQAEKACAEIEKYVCAATHIHPSDITDESIALLIEKLKDYPVTAS</sequence>
<name>A0A1F8DT33_9BACT</name>
<gene>
    <name evidence="2" type="ORF">A2755_03120</name>
</gene>
<evidence type="ECO:0000313" key="3">
    <source>
        <dbReference type="Proteomes" id="UP000177029"/>
    </source>
</evidence>
<reference evidence="2 3" key="1">
    <citation type="journal article" date="2016" name="Nat. Commun.">
        <title>Thousands of microbial genomes shed light on interconnected biogeochemical processes in an aquifer system.</title>
        <authorList>
            <person name="Anantharaman K."/>
            <person name="Brown C.T."/>
            <person name="Hug L.A."/>
            <person name="Sharon I."/>
            <person name="Castelle C.J."/>
            <person name="Probst A.J."/>
            <person name="Thomas B.C."/>
            <person name="Singh A."/>
            <person name="Wilkins M.J."/>
            <person name="Karaoz U."/>
            <person name="Brodie E.L."/>
            <person name="Williams K.H."/>
            <person name="Hubbard S.S."/>
            <person name="Banfield J.F."/>
        </authorList>
    </citation>
    <scope>NUCLEOTIDE SEQUENCE [LARGE SCALE GENOMIC DNA]</scope>
</reference>
<dbReference type="AlphaFoldDB" id="A0A1F8DT33"/>
<dbReference type="InterPro" id="IPR006674">
    <property type="entry name" value="HD_domain"/>
</dbReference>
<evidence type="ECO:0000259" key="1">
    <source>
        <dbReference type="Pfam" id="PF01966"/>
    </source>
</evidence>
<comment type="caution">
    <text evidence="2">The sequence shown here is derived from an EMBL/GenBank/DDBJ whole genome shotgun (WGS) entry which is preliminary data.</text>
</comment>
<dbReference type="Pfam" id="PF01966">
    <property type="entry name" value="HD"/>
    <property type="match status" value="1"/>
</dbReference>
<dbReference type="Proteomes" id="UP000177029">
    <property type="component" value="Unassembled WGS sequence"/>
</dbReference>
<protein>
    <recommendedName>
        <fullName evidence="1">HD domain-containing protein</fullName>
    </recommendedName>
</protein>
<proteinExistence type="predicted"/>
<dbReference type="STRING" id="1802555.A2755_03120"/>